<reference evidence="4" key="3">
    <citation type="submission" date="2020-10" db="UniProtKB">
        <authorList>
            <consortium name="WormBaseParasite"/>
        </authorList>
    </citation>
    <scope>IDENTIFICATION</scope>
</reference>
<dbReference type="EMBL" id="LK028689">
    <property type="protein sequence ID" value="CDS25038.1"/>
    <property type="molecule type" value="Genomic_DNA"/>
</dbReference>
<proteinExistence type="predicted"/>
<sequence length="97" mass="10736">MRDACNVPRSPPLPFREPMATSSVSVKTSASPLQLLLMLNVLLPDGSHRDSSCTHGEESGGWKQVISRLLKSRLGRNLLGIHLLPHTRCHETVIHHL</sequence>
<evidence type="ECO:0000313" key="2">
    <source>
        <dbReference type="EMBL" id="CDS25038.1"/>
    </source>
</evidence>
<protein>
    <submittedName>
        <fullName evidence="4">Secreted protein</fullName>
    </submittedName>
</protein>
<dbReference type="Proteomes" id="UP000492820">
    <property type="component" value="Unassembled WGS sequence"/>
</dbReference>
<evidence type="ECO:0000313" key="3">
    <source>
        <dbReference type="Proteomes" id="UP000492820"/>
    </source>
</evidence>
<reference evidence="2 3" key="1">
    <citation type="journal article" date="2013" name="Nature">
        <title>The genomes of four tapeworm species reveal adaptations to parasitism.</title>
        <authorList>
            <person name="Tsai I.J."/>
            <person name="Zarowiecki M."/>
            <person name="Holroyd N."/>
            <person name="Garciarrubio A."/>
            <person name="Sanchez-Flores A."/>
            <person name="Brooks K.L."/>
            <person name="Tracey A."/>
            <person name="Bobes R.J."/>
            <person name="Fragoso G."/>
            <person name="Sciutto E."/>
            <person name="Aslett M."/>
            <person name="Beasley H."/>
            <person name="Bennett H.M."/>
            <person name="Cai J."/>
            <person name="Camicia F."/>
            <person name="Clark R."/>
            <person name="Cucher M."/>
            <person name="De Silva N."/>
            <person name="Day T.A."/>
            <person name="Deplazes P."/>
            <person name="Estrada K."/>
            <person name="Fernandez C."/>
            <person name="Holland P.W."/>
            <person name="Hou J."/>
            <person name="Hu S."/>
            <person name="Huckvale T."/>
            <person name="Hung S.S."/>
            <person name="Kamenetzky L."/>
            <person name="Keane J.A."/>
            <person name="Kiss F."/>
            <person name="Koziol U."/>
            <person name="Lambert O."/>
            <person name="Liu K."/>
            <person name="Luo X."/>
            <person name="Luo Y."/>
            <person name="Macchiaroli N."/>
            <person name="Nichol S."/>
            <person name="Paps J."/>
            <person name="Parkinson J."/>
            <person name="Pouchkina-Stantcheva N."/>
            <person name="Riddiford N."/>
            <person name="Rosenzvit M."/>
            <person name="Salinas G."/>
            <person name="Wasmuth J.D."/>
            <person name="Zamanian M."/>
            <person name="Zheng Y."/>
            <person name="Cai X."/>
            <person name="Soberon X."/>
            <person name="Olson P.D."/>
            <person name="Laclette J.P."/>
            <person name="Brehm K."/>
            <person name="Berriman M."/>
            <person name="Garciarrubio A."/>
            <person name="Bobes R.J."/>
            <person name="Fragoso G."/>
            <person name="Sanchez-Flores A."/>
            <person name="Estrada K."/>
            <person name="Cevallos M.A."/>
            <person name="Morett E."/>
            <person name="Gonzalez V."/>
            <person name="Portillo T."/>
            <person name="Ochoa-Leyva A."/>
            <person name="Jose M.V."/>
            <person name="Sciutto E."/>
            <person name="Landa A."/>
            <person name="Jimenez L."/>
            <person name="Valdes V."/>
            <person name="Carrero J.C."/>
            <person name="Larralde C."/>
            <person name="Morales-Montor J."/>
            <person name="Limon-Lason J."/>
            <person name="Soberon X."/>
            <person name="Laclette J.P."/>
        </authorList>
    </citation>
    <scope>NUCLEOTIDE SEQUENCE [LARGE SCALE GENOMIC DNA]</scope>
</reference>
<dbReference type="WBParaSite" id="EgrG_000299300">
    <property type="protein sequence ID" value="EgrG_000299300"/>
    <property type="gene ID" value="EgrG_000299300"/>
</dbReference>
<organism evidence="2">
    <name type="scientific">Echinococcus granulosus</name>
    <name type="common">Hydatid tapeworm</name>
    <dbReference type="NCBI Taxonomy" id="6210"/>
    <lineage>
        <taxon>Eukaryota</taxon>
        <taxon>Metazoa</taxon>
        <taxon>Spiralia</taxon>
        <taxon>Lophotrochozoa</taxon>
        <taxon>Platyhelminthes</taxon>
        <taxon>Cestoda</taxon>
        <taxon>Eucestoda</taxon>
        <taxon>Cyclophyllidea</taxon>
        <taxon>Taeniidae</taxon>
        <taxon>Echinococcus</taxon>
        <taxon>Echinococcus granulosus group</taxon>
    </lineage>
</organism>
<name>A0A068X530_ECHGR</name>
<evidence type="ECO:0000313" key="4">
    <source>
        <dbReference type="WBParaSite" id="EgrG_000299300"/>
    </source>
</evidence>
<gene>
    <name evidence="2" type="ORF">EgrG_000299300</name>
</gene>
<reference evidence="2" key="2">
    <citation type="submission" date="2014-06" db="EMBL/GenBank/DDBJ databases">
        <authorList>
            <person name="Aslett M."/>
        </authorList>
    </citation>
    <scope>NUCLEOTIDE SEQUENCE</scope>
</reference>
<evidence type="ECO:0000256" key="1">
    <source>
        <dbReference type="SAM" id="MobiDB-lite"/>
    </source>
</evidence>
<feature type="region of interest" description="Disordered" evidence="1">
    <location>
        <begin position="1"/>
        <end position="20"/>
    </location>
</feature>
<dbReference type="AlphaFoldDB" id="A0A068X530"/>
<accession>A0A068X530</accession>